<comment type="caution">
    <text evidence="2">The sequence shown here is derived from an EMBL/GenBank/DDBJ whole genome shotgun (WGS) entry which is preliminary data.</text>
</comment>
<dbReference type="AlphaFoldDB" id="A0A3P1CYI1"/>
<dbReference type="InterPro" id="IPR027417">
    <property type="entry name" value="P-loop_NTPase"/>
</dbReference>
<dbReference type="CDD" id="cd00267">
    <property type="entry name" value="ABC_ATPase"/>
    <property type="match status" value="1"/>
</dbReference>
<dbReference type="InterPro" id="IPR003593">
    <property type="entry name" value="AAA+_ATPase"/>
</dbReference>
<evidence type="ECO:0000313" key="3">
    <source>
        <dbReference type="Proteomes" id="UP000274271"/>
    </source>
</evidence>
<name>A0A3P1CYI1_9BACT</name>
<dbReference type="InterPro" id="IPR051396">
    <property type="entry name" value="Bact_Antivir_Def_Nuclease"/>
</dbReference>
<dbReference type="SUPFAM" id="SSF52540">
    <property type="entry name" value="P-loop containing nucleoside triphosphate hydrolases"/>
    <property type="match status" value="1"/>
</dbReference>
<dbReference type="Gene3D" id="3.40.50.300">
    <property type="entry name" value="P-loop containing nucleotide triphosphate hydrolases"/>
    <property type="match status" value="1"/>
</dbReference>
<evidence type="ECO:0000313" key="2">
    <source>
        <dbReference type="EMBL" id="RRB18309.1"/>
    </source>
</evidence>
<proteinExistence type="predicted"/>
<sequence>MLSIEILRPYNSIKPPFKFLLNKFTVLTGFNGSGKSHFLKAISENLAIVEYDGIRLSKFKYYSTASLSPNDATAESSDNIQSEVAQLYSALKSVLNGNSEVTIENLSNFLSHSNYVRIIREVIQNSGISLYELDENIIYQYYPVNLIENQEFFHQQFSKIFKRYNDKLEENHFNEYLTNVKGINKPYFSEENFIKLNGPKPWELLQELLDIANLDYFLQIPENYKRGGSYRLRLIHKINKSKVDFNQLSSGEKILMSLALALYNINNTKLASNDEKFTDLLLLDEPDAPLHPSMTKELLRVIKDIFVDKLGIAVIMTTHSPSTVAMTPEENLFVMRKQEEPRIVHIKKQQILNTLTKGIPTLGVNSEKRRQVFVESDNDAMCFNEIYRIIKEKIDSEYSLNFVSSGPVKNNTGNCDQVRLIVNLLRSHGNTAIYGVIDWDLENSTDREGKIFVPGDGSRYNIENFLLDPTALGLLLLIGNIKKKNFFGIDDEIKIRDIYKDKAMLQSIVDNILRDLTNIESKIQLKDFVEVSYYGGMSVYLPKSFLEINGHQMADRLVEVYPELKRFNKIGGVILQIVCIIYEEYPELIPTEIFGLIQMLSNDEN</sequence>
<reference evidence="2 3" key="1">
    <citation type="submission" date="2018-11" db="EMBL/GenBank/DDBJ databases">
        <authorList>
            <person name="Zhou Z."/>
            <person name="Wang G."/>
        </authorList>
    </citation>
    <scope>NUCLEOTIDE SEQUENCE [LARGE SCALE GENOMIC DNA]</scope>
    <source>
        <strain evidence="2 3">KCTC42998</strain>
    </source>
</reference>
<organism evidence="2 3">
    <name type="scientific">Larkinella knui</name>
    <dbReference type="NCBI Taxonomy" id="2025310"/>
    <lineage>
        <taxon>Bacteria</taxon>
        <taxon>Pseudomonadati</taxon>
        <taxon>Bacteroidota</taxon>
        <taxon>Cytophagia</taxon>
        <taxon>Cytophagales</taxon>
        <taxon>Spirosomataceae</taxon>
        <taxon>Larkinella</taxon>
    </lineage>
</organism>
<gene>
    <name evidence="2" type="ORF">EHT87_08560</name>
</gene>
<evidence type="ECO:0000259" key="1">
    <source>
        <dbReference type="SMART" id="SM00382"/>
    </source>
</evidence>
<dbReference type="EMBL" id="RQJP01000001">
    <property type="protein sequence ID" value="RRB18309.1"/>
    <property type="molecule type" value="Genomic_DNA"/>
</dbReference>
<dbReference type="InterPro" id="IPR003959">
    <property type="entry name" value="ATPase_AAA_core"/>
</dbReference>
<dbReference type="Pfam" id="PF13304">
    <property type="entry name" value="AAA_21"/>
    <property type="match status" value="1"/>
</dbReference>
<dbReference type="RefSeq" id="WP_124905780.1">
    <property type="nucleotide sequence ID" value="NZ_RQJP01000001.1"/>
</dbReference>
<dbReference type="Proteomes" id="UP000274271">
    <property type="component" value="Unassembled WGS sequence"/>
</dbReference>
<dbReference type="PANTHER" id="PTHR43581">
    <property type="entry name" value="ATP/GTP PHOSPHATASE"/>
    <property type="match status" value="1"/>
</dbReference>
<dbReference type="OrthoDB" id="9805802at2"/>
<dbReference type="PANTHER" id="PTHR43581:SF4">
    <property type="entry name" value="ATP_GTP PHOSPHATASE"/>
    <property type="match status" value="1"/>
</dbReference>
<dbReference type="GO" id="GO:0005524">
    <property type="term" value="F:ATP binding"/>
    <property type="evidence" value="ECO:0007669"/>
    <property type="project" value="UniProtKB-KW"/>
</dbReference>
<protein>
    <submittedName>
        <fullName evidence="2">ATP-binding protein</fullName>
    </submittedName>
</protein>
<feature type="domain" description="AAA+ ATPase" evidence="1">
    <location>
        <begin position="21"/>
        <end position="339"/>
    </location>
</feature>
<dbReference type="SMART" id="SM00382">
    <property type="entry name" value="AAA"/>
    <property type="match status" value="1"/>
</dbReference>
<keyword evidence="3" id="KW-1185">Reference proteome</keyword>
<accession>A0A3P1CYI1</accession>
<keyword evidence="2" id="KW-0067">ATP-binding</keyword>
<keyword evidence="2" id="KW-0547">Nucleotide-binding</keyword>